<dbReference type="Proteomes" id="UP001359485">
    <property type="component" value="Unassembled WGS sequence"/>
</dbReference>
<organism evidence="2 3">
    <name type="scientific">Polyplax serrata</name>
    <name type="common">Common mouse louse</name>
    <dbReference type="NCBI Taxonomy" id="468196"/>
    <lineage>
        <taxon>Eukaryota</taxon>
        <taxon>Metazoa</taxon>
        <taxon>Ecdysozoa</taxon>
        <taxon>Arthropoda</taxon>
        <taxon>Hexapoda</taxon>
        <taxon>Insecta</taxon>
        <taxon>Pterygota</taxon>
        <taxon>Neoptera</taxon>
        <taxon>Paraneoptera</taxon>
        <taxon>Psocodea</taxon>
        <taxon>Troctomorpha</taxon>
        <taxon>Phthiraptera</taxon>
        <taxon>Anoplura</taxon>
        <taxon>Polyplacidae</taxon>
        <taxon>Polyplax</taxon>
    </lineage>
</organism>
<feature type="compositionally biased region" description="Low complexity" evidence="1">
    <location>
        <begin position="57"/>
        <end position="69"/>
    </location>
</feature>
<proteinExistence type="predicted"/>
<evidence type="ECO:0000313" key="3">
    <source>
        <dbReference type="Proteomes" id="UP001359485"/>
    </source>
</evidence>
<sequence>MPHIRKPNETRSPLSDRGNVRVIDCSKVEKTISKVDQPNKHEIIKFDGLTDGGIGNGNESNNGSVSVDGQDAEEDSLKQAYAGKRGIGEKGGKSSDGTVKKIDGCAKSKSNSKAVKETGNGRTTRNSVENYKNSENTILFVTSVDHFSGKDKKVKFVEGPGSSSRGSDNFRKSSHPYKSDKYRYYPPYKPDTKSLLPLPQPPELFVPQLGEIAVVTDLVPDDPISACLPCLEANGTYICTPCNPRCFIIQKVRRNFVYLCENSRAEDRAVNLN</sequence>
<evidence type="ECO:0000256" key="1">
    <source>
        <dbReference type="SAM" id="MobiDB-lite"/>
    </source>
</evidence>
<dbReference type="EMBL" id="JAWJWF010000045">
    <property type="protein sequence ID" value="KAK6626979.1"/>
    <property type="molecule type" value="Genomic_DNA"/>
</dbReference>
<name>A0ABR1ASR7_POLSC</name>
<gene>
    <name evidence="2" type="ORF">RUM44_009456</name>
</gene>
<feature type="compositionally biased region" description="Basic and acidic residues" evidence="1">
    <location>
        <begin position="86"/>
        <end position="106"/>
    </location>
</feature>
<protein>
    <submittedName>
        <fullName evidence="2">Uncharacterized protein</fullName>
    </submittedName>
</protein>
<comment type="caution">
    <text evidence="2">The sequence shown here is derived from an EMBL/GenBank/DDBJ whole genome shotgun (WGS) entry which is preliminary data.</text>
</comment>
<feature type="region of interest" description="Disordered" evidence="1">
    <location>
        <begin position="46"/>
        <end position="128"/>
    </location>
</feature>
<keyword evidence="3" id="KW-1185">Reference proteome</keyword>
<reference evidence="2 3" key="1">
    <citation type="submission" date="2023-09" db="EMBL/GenBank/DDBJ databases">
        <title>Genomes of two closely related lineages of the louse Polyplax serrata with different host specificities.</title>
        <authorList>
            <person name="Martinu J."/>
            <person name="Tarabai H."/>
            <person name="Stefka J."/>
            <person name="Hypsa V."/>
        </authorList>
    </citation>
    <scope>NUCLEOTIDE SEQUENCE [LARGE SCALE GENOMIC DNA]</scope>
    <source>
        <strain evidence="2">98ZLc_SE</strain>
    </source>
</reference>
<feature type="region of interest" description="Disordered" evidence="1">
    <location>
        <begin position="156"/>
        <end position="183"/>
    </location>
</feature>
<accession>A0ABR1ASR7</accession>
<evidence type="ECO:0000313" key="2">
    <source>
        <dbReference type="EMBL" id="KAK6626979.1"/>
    </source>
</evidence>